<evidence type="ECO:0000256" key="1">
    <source>
        <dbReference type="SAM" id="MobiDB-lite"/>
    </source>
</evidence>
<organism evidence="3 4">
    <name type="scientific">Plasmodium yoelii 17X</name>
    <dbReference type="NCBI Taxonomy" id="1323249"/>
    <lineage>
        <taxon>Eukaryota</taxon>
        <taxon>Sar</taxon>
        <taxon>Alveolata</taxon>
        <taxon>Apicomplexa</taxon>
        <taxon>Aconoidasida</taxon>
        <taxon>Haemosporida</taxon>
        <taxon>Plasmodiidae</taxon>
        <taxon>Plasmodium</taxon>
        <taxon>Plasmodium (Vinckeia)</taxon>
    </lineage>
</organism>
<feature type="compositionally biased region" description="Basic and acidic residues" evidence="1">
    <location>
        <begin position="320"/>
        <end position="344"/>
    </location>
</feature>
<feature type="region of interest" description="Disordered" evidence="1">
    <location>
        <begin position="299"/>
        <end position="359"/>
    </location>
</feature>
<keyword evidence="2" id="KW-0472">Membrane</keyword>
<keyword evidence="4" id="KW-1185">Reference proteome</keyword>
<accession>V7PRG8</accession>
<evidence type="ECO:0000313" key="3">
    <source>
        <dbReference type="EMBL" id="ETB60948.1"/>
    </source>
</evidence>
<feature type="transmembrane region" description="Helical" evidence="2">
    <location>
        <begin position="51"/>
        <end position="71"/>
    </location>
</feature>
<evidence type="ECO:0000313" key="4">
    <source>
        <dbReference type="Proteomes" id="UP000018538"/>
    </source>
</evidence>
<keyword evidence="2" id="KW-0812">Transmembrane</keyword>
<dbReference type="OrthoDB" id="392868at2759"/>
<name>V7PRG8_PLAYE</name>
<feature type="compositionally biased region" description="Basic and acidic residues" evidence="1">
    <location>
        <begin position="299"/>
        <end position="312"/>
    </location>
</feature>
<evidence type="ECO:0000256" key="2">
    <source>
        <dbReference type="SAM" id="Phobius"/>
    </source>
</evidence>
<dbReference type="Proteomes" id="UP000018538">
    <property type="component" value="Unassembled WGS sequence"/>
</dbReference>
<proteinExistence type="predicted"/>
<dbReference type="AlphaFoldDB" id="V7PRG8"/>
<protein>
    <submittedName>
        <fullName evidence="3">Uncharacterized protein</fullName>
    </submittedName>
</protein>
<dbReference type="EMBL" id="KI635738">
    <property type="protein sequence ID" value="ETB60948.1"/>
    <property type="molecule type" value="Genomic_DNA"/>
</dbReference>
<gene>
    <name evidence="3" type="ORF">YYC_01907</name>
</gene>
<feature type="transmembrane region" description="Helical" evidence="2">
    <location>
        <begin position="6"/>
        <end position="30"/>
    </location>
</feature>
<reference evidence="3 4" key="1">
    <citation type="submission" date="2013-11" db="EMBL/GenBank/DDBJ databases">
        <title>The Genome Sequence of Plasmodium yoelii 17X.</title>
        <authorList>
            <consortium name="The Broad Institute Genomics Platform"/>
            <consortium name="The Broad Institute Genome Sequencing Center for Infectious Disease"/>
            <person name="Neafsey D."/>
            <person name="Adams J."/>
            <person name="Walker B."/>
            <person name="Young S.K."/>
            <person name="Zeng Q."/>
            <person name="Gargeya S."/>
            <person name="Fitzgerald M."/>
            <person name="Haas B."/>
            <person name="Abouelleil A."/>
            <person name="Alvarado L."/>
            <person name="Chapman S.B."/>
            <person name="Gainer-Dewar J."/>
            <person name="Goldberg J."/>
            <person name="Griggs A."/>
            <person name="Gujja S."/>
            <person name="Hansen M."/>
            <person name="Howarth C."/>
            <person name="Imamovic A."/>
            <person name="Ireland A."/>
            <person name="Larimer J."/>
            <person name="McCowan C."/>
            <person name="Murphy C."/>
            <person name="Pearson M."/>
            <person name="Poon T.W."/>
            <person name="Priest M."/>
            <person name="Roberts A."/>
            <person name="Saif S."/>
            <person name="Shea T."/>
            <person name="Sykes S."/>
            <person name="Wortman J."/>
            <person name="Nusbaum C."/>
            <person name="Birren B."/>
        </authorList>
    </citation>
    <scope>NUCLEOTIDE SEQUENCE [LARGE SCALE GENOMIC DNA]</scope>
    <source>
        <strain evidence="3 4">17X</strain>
    </source>
</reference>
<keyword evidence="2" id="KW-1133">Transmembrane helix</keyword>
<sequence>MEIFTGILIVLVLFFIYDYNFCSKALIFYIGDKSLNILKKCSSIERTYRSTVYLVYPFLQDIFIHVFYFYLEKKKEYLSYLISENSKIKKKINKNDEENEEMFVQIYIIIKKWIYFNILKLFFFIIEYLNIYENINLQGYINTREVLNNNNFGVVILDYYLPNATIKKKKKNNNNKKENQINLSNHNENYIIDLYDLINIKQEQKIKLILIDKKWKQILNIKNVESHDVHYLYIQDSVIIQYVQFLRIFKNKILNTSSNISPNYKDVEILSNILFSSTESENEITNKMVNYCLKKEEQQHGVQTENHHDKKNVQTHLNQKRAEKNDEKKAEKNDGKKAEKKEQNDEINNSKNPEKNTETKLRDKLYENLKKCEYKNIKGIIIIVPEMFYNYVNVKEMQNNIPIYYFLTKNVKIDTFTVIAKLLGYICVHVHININFGLSIPYLFNSKNINMLDILYNFNIDQNLFIRDYIFPDFNYLNKTEKYNKNNPKFMGNNPKFMGNNPNFMGNNPNMGNNPKFMGNNPNFMGNNPKFMGNNPKFVENNPKFVGNNNFFKKKKKKI</sequence>